<dbReference type="InterPro" id="IPR005135">
    <property type="entry name" value="Endo/exonuclease/phosphatase"/>
</dbReference>
<dbReference type="GO" id="GO:0003824">
    <property type="term" value="F:catalytic activity"/>
    <property type="evidence" value="ECO:0007669"/>
    <property type="project" value="InterPro"/>
</dbReference>
<evidence type="ECO:0000313" key="3">
    <source>
        <dbReference type="EMBL" id="KAF4610191.1"/>
    </source>
</evidence>
<dbReference type="CDD" id="cd01650">
    <property type="entry name" value="RT_nLTR_like"/>
    <property type="match status" value="1"/>
</dbReference>
<dbReference type="EMBL" id="JAACJL010000059">
    <property type="protein sequence ID" value="KAF4610191.1"/>
    <property type="molecule type" value="Genomic_DNA"/>
</dbReference>
<evidence type="ECO:0000313" key="4">
    <source>
        <dbReference type="Proteomes" id="UP000521872"/>
    </source>
</evidence>
<dbReference type="Pfam" id="PF03372">
    <property type="entry name" value="Exo_endo_phos"/>
    <property type="match status" value="1"/>
</dbReference>
<reference evidence="3 4" key="1">
    <citation type="submission" date="2019-12" db="EMBL/GenBank/DDBJ databases">
        <authorList>
            <person name="Floudas D."/>
            <person name="Bentzer J."/>
            <person name="Ahren D."/>
            <person name="Johansson T."/>
            <person name="Persson P."/>
            <person name="Tunlid A."/>
        </authorList>
    </citation>
    <scope>NUCLEOTIDE SEQUENCE [LARGE SCALE GENOMIC DNA]</scope>
    <source>
        <strain evidence="3 4">CBS 102.39</strain>
    </source>
</reference>
<feature type="compositionally biased region" description="Basic and acidic residues" evidence="1">
    <location>
        <begin position="133"/>
        <end position="145"/>
    </location>
</feature>
<dbReference type="PROSITE" id="PS50878">
    <property type="entry name" value="RT_POL"/>
    <property type="match status" value="1"/>
</dbReference>
<sequence>MEGRLGAGRVVAARHSPPTNTFHSRPPMSTATDNIDSGEVPTTLNLSGCPAGLGESAGNEGARTADGQMAGSATVVGERSDLSARQGWPWRPAANLHQYRTPPHSGQSNETNQTVQPTRETTRPTENMAAPLRTHDDTANFDHRPQTQTPSVAEAGRQPEPHTQRSTPLKIASLNMRGGGSAATREKWQHVNHLLRDKNIAILALQETHLREEQVQNLHNQFPARLHILHSSDATHPNSKGVAIVLNKQKVKYWNRAQIHNVVPGRALLLVVPWGDDSRLTVLNVYAPNDHKENAAFWKEILRYWEANRPPDPNVVLGDMNFVEDAIDRLPPHSDPILILESFNDFKDRFDITDGWRSLNADRATYTYTQASTANGAAPSRSRLDRIYINPALQRTSRNWNSEMTAILTDHKLVSVEISNPALPAIGRGRWAIPLFALKKRKVIQEIEKLGCAMEKKIAEMDGEVSTDIQREFLSFKKEVIKFTRNFTKTEIPKLDARIRKEKERLRVIEENRAGLSLPEQQLQLSATEEVIKHLEALRHQNIRDNVSANHKIRAETLDKYWIAMSKDKTPRDIIYALKRNSPDAPNDADLCRESPEMAEIARQYHDNLQTQGLYEGDDADDTTTAVLNHLPNRLNQDGKQKMAQYLTEEEIRAAIRNLPNGKAPGVDGIPHELWKLLMERHRNLAAQNRPAFDVVKTLTKLYNNIERHGVIEELGFATGWMCPIYKKGDLTEISNYRPITVLNSDYKIMTRAMTTRLSDVVPDLIHRDQAGFMKGRRIEDQTELARQMLDWCEATEENGALVCLDQEKAYDKIRHDFIWKTLRKLNFPEHFIRTLQALYGDGKTTVMINGFMSNLYAVTRGVRQGDPLSCLIFNLAIESLAGSLRDSNLTGFRLPKDVERLIVTLFADDTTVYLSERDSFEELQNILTRWCQASGAKFNVAKTIIIPAGSEDYRVQVCTSRRLSEDDRAPIPEEIKIARDGEPVRVLGALVGNKIDQINVWSPVVEKVNKRLSQWERSHPTPEGKRLVVNMDVGGQTQYLTRVQGMPEETETLLAKRISKFIWADSNAMVNVETMQGPHLQGGKLLLDIARRNRAIELMKLRSYLLPPPERPRWALVADDLIGRALPKSHVRVQDDVKLNIFLQSWKPKTRRGTKLSQGIRRLLREAEKANLRLDLPSPSLNLLRSLPVWHHKYLRKEYKVRNNSIWADCQKQTHDIMTVGEMLDFVNTEMPNDHRPIPGCGCQVCRADRQNGCRCPAKCREAAVQHLRALAPRWNPEAYPESKDQDGENAEADTGLERVGGQIIAEDPWLEFRVLGQSTTLDGEPLPRAPPSILPKNRIRVHIALFYYKSPDVETRCGGAIWFGRRDSRNLGVRLPVEAHDAKMRNELRLIDKVLSLVELNDEVILINVSKPLRYLLTHKVRKLEDNGYRNHPLGPELRNVIGRTRYRRTKVFVSPEVPGDEALAELWPLTRTGAQEESMITETCGPHLPAEAMTPGGVRLREMTQAKLYKALRKDDVSVRRRTAYNLEEAREAVLDWTGREPTQEELWHSLRDKTIPYNIRAFLWKAMHSAYMVGDYWRGIPGFEQRVDCQLCGEEDSLRHILTSCRASGQSTIWTEVKRIWRHKKLPWQEISLGAVLGCSLLNITTPSGRALRGPSRLLKILVSESAHLAWKIRWEWTMEHNGDPQKILSESEVRRRWERAINARLLLDMLQTNRTKYGHRAVSPQLVEATWWDVLQDKQSLDDDWIITKSGVLVGTGRRPPGRNR</sequence>
<feature type="compositionally biased region" description="Polar residues" evidence="1">
    <location>
        <begin position="104"/>
        <end position="119"/>
    </location>
</feature>
<feature type="region of interest" description="Disordered" evidence="1">
    <location>
        <begin position="1"/>
        <end position="40"/>
    </location>
</feature>
<dbReference type="PANTHER" id="PTHR19446">
    <property type="entry name" value="REVERSE TRANSCRIPTASES"/>
    <property type="match status" value="1"/>
</dbReference>
<dbReference type="InterPro" id="IPR043502">
    <property type="entry name" value="DNA/RNA_pol_sf"/>
</dbReference>
<protein>
    <recommendedName>
        <fullName evidence="2">Reverse transcriptase domain-containing protein</fullName>
    </recommendedName>
</protein>
<evidence type="ECO:0000256" key="1">
    <source>
        <dbReference type="SAM" id="MobiDB-lite"/>
    </source>
</evidence>
<dbReference type="SUPFAM" id="SSF56219">
    <property type="entry name" value="DNase I-like"/>
    <property type="match status" value="1"/>
</dbReference>
<organism evidence="3 4">
    <name type="scientific">Agrocybe pediades</name>
    <dbReference type="NCBI Taxonomy" id="84607"/>
    <lineage>
        <taxon>Eukaryota</taxon>
        <taxon>Fungi</taxon>
        <taxon>Dikarya</taxon>
        <taxon>Basidiomycota</taxon>
        <taxon>Agaricomycotina</taxon>
        <taxon>Agaricomycetes</taxon>
        <taxon>Agaricomycetidae</taxon>
        <taxon>Agaricales</taxon>
        <taxon>Agaricineae</taxon>
        <taxon>Strophariaceae</taxon>
        <taxon>Agrocybe</taxon>
    </lineage>
</organism>
<dbReference type="Gene3D" id="3.60.10.10">
    <property type="entry name" value="Endonuclease/exonuclease/phosphatase"/>
    <property type="match status" value="1"/>
</dbReference>
<evidence type="ECO:0000259" key="2">
    <source>
        <dbReference type="PROSITE" id="PS50878"/>
    </source>
</evidence>
<comment type="caution">
    <text evidence="3">The sequence shown here is derived from an EMBL/GenBank/DDBJ whole genome shotgun (WGS) entry which is preliminary data.</text>
</comment>
<feature type="domain" description="Reverse transcriptase" evidence="2">
    <location>
        <begin position="706"/>
        <end position="992"/>
    </location>
</feature>
<dbReference type="InterPro" id="IPR036691">
    <property type="entry name" value="Endo/exonu/phosph_ase_sf"/>
</dbReference>
<proteinExistence type="predicted"/>
<feature type="region of interest" description="Disordered" evidence="1">
    <location>
        <begin position="52"/>
        <end position="168"/>
    </location>
</feature>
<dbReference type="SUPFAM" id="SSF56672">
    <property type="entry name" value="DNA/RNA polymerases"/>
    <property type="match status" value="1"/>
</dbReference>
<name>A0A8H4QGC0_9AGAR</name>
<gene>
    <name evidence="3" type="ORF">D9613_010233</name>
</gene>
<keyword evidence="4" id="KW-1185">Reference proteome</keyword>
<dbReference type="InterPro" id="IPR000477">
    <property type="entry name" value="RT_dom"/>
</dbReference>
<feature type="compositionally biased region" description="Polar residues" evidence="1">
    <location>
        <begin position="17"/>
        <end position="40"/>
    </location>
</feature>
<dbReference type="Pfam" id="PF00078">
    <property type="entry name" value="RVT_1"/>
    <property type="match status" value="1"/>
</dbReference>
<accession>A0A8H4QGC0</accession>
<dbReference type="Proteomes" id="UP000521872">
    <property type="component" value="Unassembled WGS sequence"/>
</dbReference>